<dbReference type="AlphaFoldDB" id="A0A1W6KFI8"/>
<reference evidence="2 3" key="1">
    <citation type="submission" date="2017-04" db="EMBL/GenBank/DDBJ databases">
        <title>Genome Sequence of Marinobacter salarius strain SMR5 Isolated from a culture of the Diatom Skeletonema marinoi.</title>
        <authorList>
            <person name="Topel M."/>
            <person name="Pinder M.I.M."/>
            <person name="Johansson O.N."/>
            <person name="Kourtchenko O."/>
            <person name="Godhe A."/>
            <person name="Clarke A.K."/>
        </authorList>
    </citation>
    <scope>NUCLEOTIDE SEQUENCE [LARGE SCALE GENOMIC DNA]</scope>
    <source>
        <strain evidence="2 3">SMR5</strain>
        <plasmid evidence="3">Plasmid psmr5</plasmid>
    </source>
</reference>
<feature type="transmembrane region" description="Helical" evidence="1">
    <location>
        <begin position="144"/>
        <end position="164"/>
    </location>
</feature>
<geneLocation type="plasmid" evidence="3">
    <name>psmr5</name>
</geneLocation>
<evidence type="ECO:0000313" key="2">
    <source>
        <dbReference type="EMBL" id="ARM86186.1"/>
    </source>
</evidence>
<keyword evidence="2" id="KW-0614">Plasmid</keyword>
<keyword evidence="1" id="KW-0472">Membrane</keyword>
<dbReference type="EMBL" id="CP020932">
    <property type="protein sequence ID" value="ARM86186.1"/>
    <property type="molecule type" value="Genomic_DNA"/>
</dbReference>
<protein>
    <submittedName>
        <fullName evidence="2">Uncharacterized protein</fullName>
    </submittedName>
</protein>
<dbReference type="RefSeq" id="WP_085682150.1">
    <property type="nucleotide sequence ID" value="NZ_CP020932.1"/>
</dbReference>
<feature type="transmembrane region" description="Helical" evidence="1">
    <location>
        <begin position="115"/>
        <end position="132"/>
    </location>
</feature>
<organism evidence="2 3">
    <name type="scientific">Marinobacter salarius</name>
    <dbReference type="NCBI Taxonomy" id="1420917"/>
    <lineage>
        <taxon>Bacteria</taxon>
        <taxon>Pseudomonadati</taxon>
        <taxon>Pseudomonadota</taxon>
        <taxon>Gammaproteobacteria</taxon>
        <taxon>Pseudomonadales</taxon>
        <taxon>Marinobacteraceae</taxon>
        <taxon>Marinobacter</taxon>
    </lineage>
</organism>
<evidence type="ECO:0000313" key="3">
    <source>
        <dbReference type="Proteomes" id="UP000193100"/>
    </source>
</evidence>
<gene>
    <name evidence="2" type="ORF">MARSALSMR5_04166</name>
</gene>
<dbReference type="GeneID" id="77258069"/>
<dbReference type="Proteomes" id="UP000193100">
    <property type="component" value="Plasmid pSMR5"/>
</dbReference>
<keyword evidence="1" id="KW-0812">Transmembrane</keyword>
<keyword evidence="1" id="KW-1133">Transmembrane helix</keyword>
<sequence>MAITAPKDDAQQHRPELDDLARAQAFLNRINQGAVSYTVNPNHDAVLSGDIQAALHPLFIQEVQRQKQRLPCNPGAPTYEGQKLERLAWIKRQRQDIEGKTTGTAIRRATLKNRFIKIGVAVVGMLVAGRYADAYPQGTFAADLVSLALFISIVTVLYYGAKILGGLIRQHLKRDLDNPLPSNGLLDDVPFYCTRRFQWRKSGIGLPSATYKILPIKPEDITAAALRYIHSLERHSSLDQ</sequence>
<accession>A0A1W6KFI8</accession>
<evidence type="ECO:0000256" key="1">
    <source>
        <dbReference type="SAM" id="Phobius"/>
    </source>
</evidence>
<proteinExistence type="predicted"/>
<name>A0A1W6KFI8_9GAMM</name>